<feature type="region of interest" description="Disordered" evidence="1">
    <location>
        <begin position="80"/>
        <end position="167"/>
    </location>
</feature>
<keyword evidence="2" id="KW-1133">Transmembrane helix</keyword>
<keyword evidence="2" id="KW-0812">Transmembrane</keyword>
<keyword evidence="5" id="KW-1185">Reference proteome</keyword>
<dbReference type="Gene3D" id="3.90.550.10">
    <property type="entry name" value="Spore Coat Polysaccharide Biosynthesis Protein SpsA, Chain A"/>
    <property type="match status" value="1"/>
</dbReference>
<dbReference type="AlphaFoldDB" id="A0A8H9GZH1"/>
<evidence type="ECO:0000256" key="1">
    <source>
        <dbReference type="SAM" id="MobiDB-lite"/>
    </source>
</evidence>
<dbReference type="Proteomes" id="UP000653480">
    <property type="component" value="Unassembled WGS sequence"/>
</dbReference>
<accession>A0A8H9GZH1</accession>
<keyword evidence="2" id="KW-0472">Membrane</keyword>
<dbReference type="Pfam" id="PF00535">
    <property type="entry name" value="Glycos_transf_2"/>
    <property type="match status" value="1"/>
</dbReference>
<evidence type="ECO:0000259" key="3">
    <source>
        <dbReference type="Pfam" id="PF00535"/>
    </source>
</evidence>
<dbReference type="CDD" id="cd00761">
    <property type="entry name" value="Glyco_tranf_GTA_type"/>
    <property type="match status" value="1"/>
</dbReference>
<comment type="caution">
    <text evidence="4">The sequence shown here is derived from an EMBL/GenBank/DDBJ whole genome shotgun (WGS) entry which is preliminary data.</text>
</comment>
<feature type="transmembrane region" description="Helical" evidence="2">
    <location>
        <begin position="53"/>
        <end position="73"/>
    </location>
</feature>
<organism evidence="4 5">
    <name type="scientific">Microbispora bryophytorum</name>
    <dbReference type="NCBI Taxonomy" id="1460882"/>
    <lineage>
        <taxon>Bacteria</taxon>
        <taxon>Bacillati</taxon>
        <taxon>Actinomycetota</taxon>
        <taxon>Actinomycetes</taxon>
        <taxon>Streptosporangiales</taxon>
        <taxon>Streptosporangiaceae</taxon>
        <taxon>Microbispora</taxon>
    </lineage>
</organism>
<evidence type="ECO:0000313" key="5">
    <source>
        <dbReference type="Proteomes" id="UP000653480"/>
    </source>
</evidence>
<protein>
    <recommendedName>
        <fullName evidence="3">Glycosyltransferase 2-like domain-containing protein</fullName>
    </recommendedName>
</protein>
<evidence type="ECO:0000256" key="2">
    <source>
        <dbReference type="SAM" id="Phobius"/>
    </source>
</evidence>
<reference evidence="4" key="1">
    <citation type="journal article" date="2014" name="Int. J. Syst. Evol. Microbiol.">
        <title>Complete genome sequence of Corynebacterium casei LMG S-19264T (=DSM 44701T), isolated from a smear-ripened cheese.</title>
        <authorList>
            <consortium name="US DOE Joint Genome Institute (JGI-PGF)"/>
            <person name="Walter F."/>
            <person name="Albersmeier A."/>
            <person name="Kalinowski J."/>
            <person name="Ruckert C."/>
        </authorList>
    </citation>
    <scope>NUCLEOTIDE SEQUENCE</scope>
    <source>
        <strain evidence="4">CGMCC 4.7138</strain>
    </source>
</reference>
<dbReference type="InterPro" id="IPR001173">
    <property type="entry name" value="Glyco_trans_2-like"/>
</dbReference>
<dbReference type="RefSeq" id="WP_229689697.1">
    <property type="nucleotide sequence ID" value="NZ_BMMN01000005.1"/>
</dbReference>
<dbReference type="SUPFAM" id="SSF53448">
    <property type="entry name" value="Nucleotide-diphospho-sugar transferases"/>
    <property type="match status" value="1"/>
</dbReference>
<name>A0A8H9GZH1_9ACTN</name>
<dbReference type="PANTHER" id="PTHR43646:SF3">
    <property type="entry name" value="SLR1566 PROTEIN"/>
    <property type="match status" value="1"/>
</dbReference>
<reference evidence="4" key="2">
    <citation type="submission" date="2020-09" db="EMBL/GenBank/DDBJ databases">
        <authorList>
            <person name="Sun Q."/>
            <person name="Zhou Y."/>
        </authorList>
    </citation>
    <scope>NUCLEOTIDE SEQUENCE</scope>
    <source>
        <strain evidence="4">CGMCC 4.7138</strain>
    </source>
</reference>
<gene>
    <name evidence="4" type="ORF">GCM10011574_35500</name>
</gene>
<dbReference type="PANTHER" id="PTHR43646">
    <property type="entry name" value="GLYCOSYLTRANSFERASE"/>
    <property type="match status" value="1"/>
</dbReference>
<dbReference type="InterPro" id="IPR029044">
    <property type="entry name" value="Nucleotide-diphossugar_trans"/>
</dbReference>
<feature type="domain" description="Glycosyltransferase 2-like" evidence="3">
    <location>
        <begin position="167"/>
        <end position="291"/>
    </location>
</feature>
<sequence length="502" mass="51238">MTTRTARAAGAAGAVRAAKVGRVVRVAGAVKTAGVVGAAGAVRAAGRKRPGTAARVLAAAQAVAAVVVLVRLARGRRRLPPLTAPAPERSPGAGDGAPRASAGGGMSRGGDGAAGGGGSVGGGMSRAGGGAAGGGGWAGGGESALRGDPAARIGRDGTPGGGDPDISVVIPARDEERRIGPCLRAVLADPAVTEVIVVDDESSDGTARLAAASGATVVRGRPLPDGWVGKQWALHQGLREARGEIVVTLDADTRPRPGLFGALAAALVDHDLVSAGPRFVCDGLAEQALHASFLATLVYRFGPIGPPAPPPPHRVVANGQCLAFRRGAMRRADGFARIRGHMTDDVALARTLAADGWRVGFLDAGGLLEVDMHESAAEVWREWGRSLPLRDVTRPAWQAADLAVVWLAAALPALRLAAGRPTRLDLTLLAVRVLLTTALRRSYARPGAGVMLSFLLDPVTAVRLTQATLRPVRTWRSRAYGLGRPAVTSGARPAPPDRNAAR</sequence>
<evidence type="ECO:0000313" key="4">
    <source>
        <dbReference type="EMBL" id="GGO14757.1"/>
    </source>
</evidence>
<feature type="compositionally biased region" description="Gly residues" evidence="1">
    <location>
        <begin position="102"/>
        <end position="142"/>
    </location>
</feature>
<dbReference type="EMBL" id="BMMN01000005">
    <property type="protein sequence ID" value="GGO14757.1"/>
    <property type="molecule type" value="Genomic_DNA"/>
</dbReference>
<proteinExistence type="predicted"/>